<reference evidence="2 3" key="1">
    <citation type="submission" date="2018-11" db="EMBL/GenBank/DDBJ databases">
        <authorList>
            <consortium name="Pathogen Informatics"/>
        </authorList>
    </citation>
    <scope>NUCLEOTIDE SEQUENCE [LARGE SCALE GENOMIC DNA]</scope>
</reference>
<proteinExistence type="predicted"/>
<evidence type="ECO:0000313" key="2">
    <source>
        <dbReference type="EMBL" id="VDM68422.1"/>
    </source>
</evidence>
<feature type="region of interest" description="Disordered" evidence="1">
    <location>
        <begin position="224"/>
        <end position="253"/>
    </location>
</feature>
<dbReference type="AlphaFoldDB" id="A0A3P7KM01"/>
<protein>
    <submittedName>
        <fullName evidence="2">Uncharacterized protein</fullName>
    </submittedName>
</protein>
<evidence type="ECO:0000313" key="3">
    <source>
        <dbReference type="Proteomes" id="UP000270094"/>
    </source>
</evidence>
<dbReference type="Proteomes" id="UP000270094">
    <property type="component" value="Unassembled WGS sequence"/>
</dbReference>
<accession>A0A3P7KM01</accession>
<evidence type="ECO:0000256" key="1">
    <source>
        <dbReference type="SAM" id="MobiDB-lite"/>
    </source>
</evidence>
<organism evidence="2 3">
    <name type="scientific">Strongylus vulgaris</name>
    <name type="common">Blood worm</name>
    <dbReference type="NCBI Taxonomy" id="40348"/>
    <lineage>
        <taxon>Eukaryota</taxon>
        <taxon>Metazoa</taxon>
        <taxon>Ecdysozoa</taxon>
        <taxon>Nematoda</taxon>
        <taxon>Chromadorea</taxon>
        <taxon>Rhabditida</taxon>
        <taxon>Rhabditina</taxon>
        <taxon>Rhabditomorpha</taxon>
        <taxon>Strongyloidea</taxon>
        <taxon>Strongylidae</taxon>
        <taxon>Strongylus</taxon>
    </lineage>
</organism>
<name>A0A3P7KM01_STRVU</name>
<dbReference type="OrthoDB" id="297496at2759"/>
<dbReference type="EMBL" id="UYYB01008754">
    <property type="protein sequence ID" value="VDM68422.1"/>
    <property type="molecule type" value="Genomic_DNA"/>
</dbReference>
<gene>
    <name evidence="2" type="ORF">SVUK_LOCUS3420</name>
</gene>
<feature type="compositionally biased region" description="Basic and acidic residues" evidence="1">
    <location>
        <begin position="241"/>
        <end position="253"/>
    </location>
</feature>
<keyword evidence="3" id="KW-1185">Reference proteome</keyword>
<sequence>MQTMSNTKKASVQAIESEIDAAMGAGPYGVANEKETAPFWSDFDPALFKELVAEVSQQTSPVNMNDEESQFVLNVELKEVQTSDLDSVIEVSEKCCTATIKENNGVQATAEFREVASGQLDNESWIKIYINELDEERRSRMLDVGVQTGVLARVQHLYTIQDLEADVEASIGQSQGVHPIPLEEIIGGGVKKRVPERRSSVAQRLSFSETSMLDRLRSVYESGNVKDFPSAKGKPSPSNRAHADGNSRVGDGD</sequence>